<dbReference type="PANTHER" id="PTHR10316">
    <property type="entry name" value="MEMBRANE ASSOCIATED GUANYLATE KINASE-RELATED"/>
    <property type="match status" value="1"/>
</dbReference>
<dbReference type="Ensembl" id="ENSOTST00005024387.2">
    <property type="protein sequence ID" value="ENSOTSP00005022507.1"/>
    <property type="gene ID" value="ENSOTSG00005010710.2"/>
</dbReference>
<dbReference type="FunFam" id="2.30.42.10:FF:000012">
    <property type="entry name" value="Membrane associated guanylate kinase, WW and PDZ domain containing 1"/>
    <property type="match status" value="1"/>
</dbReference>
<feature type="compositionally biased region" description="Gly residues" evidence="14">
    <location>
        <begin position="910"/>
        <end position="928"/>
    </location>
</feature>
<evidence type="ECO:0000256" key="11">
    <source>
        <dbReference type="ARBA" id="ARBA00070829"/>
    </source>
</evidence>
<dbReference type="InterPro" id="IPR001202">
    <property type="entry name" value="WW_dom"/>
</dbReference>
<feature type="compositionally biased region" description="Pro residues" evidence="14">
    <location>
        <begin position="737"/>
        <end position="752"/>
    </location>
</feature>
<keyword evidence="7" id="KW-0067">ATP-binding</keyword>
<name>A0A8C8D8R1_ONCTS</name>
<keyword evidence="6" id="KW-0547">Nucleotide-binding</keyword>
<evidence type="ECO:0000256" key="4">
    <source>
        <dbReference type="ARBA" id="ARBA00022553"/>
    </source>
</evidence>
<dbReference type="PROSITE" id="PS50020">
    <property type="entry name" value="WW_DOMAIN_2"/>
    <property type="match status" value="2"/>
</dbReference>
<dbReference type="SUPFAM" id="SSF50156">
    <property type="entry name" value="PDZ domain-like"/>
    <property type="match status" value="6"/>
</dbReference>
<evidence type="ECO:0000256" key="8">
    <source>
        <dbReference type="ARBA" id="ARBA00022949"/>
    </source>
</evidence>
<dbReference type="InterPro" id="IPR001478">
    <property type="entry name" value="PDZ"/>
</dbReference>
<evidence type="ECO:0000259" key="16">
    <source>
        <dbReference type="PROSITE" id="PS50052"/>
    </source>
</evidence>
<dbReference type="PROSITE" id="PS50106">
    <property type="entry name" value="PDZ"/>
    <property type="match status" value="6"/>
</dbReference>
<feature type="domain" description="PDZ" evidence="17">
    <location>
        <begin position="611"/>
        <end position="689"/>
    </location>
</feature>
<evidence type="ECO:0000256" key="1">
    <source>
        <dbReference type="ARBA" id="ARBA00004170"/>
    </source>
</evidence>
<dbReference type="CDD" id="cd06735">
    <property type="entry name" value="PDZ5_MAGI-1_3-like"/>
    <property type="match status" value="1"/>
</dbReference>
<comment type="function">
    <text evidence="10">Plays a role in coupling actin fibers to cell junctions in endothelial cells, via its interaction with AMOTL2 and CDH5. May regulate acid-induced ASIC3 currents by modulating its expression at the cell surface.</text>
</comment>
<evidence type="ECO:0000256" key="3">
    <source>
        <dbReference type="ARBA" id="ARBA00022427"/>
    </source>
</evidence>
<dbReference type="PROSITE" id="PS50052">
    <property type="entry name" value="GUANYLATE_KINASE_2"/>
    <property type="match status" value="1"/>
</dbReference>
<dbReference type="SMART" id="SM00072">
    <property type="entry name" value="GuKc"/>
    <property type="match status" value="1"/>
</dbReference>
<dbReference type="GO" id="GO:0005524">
    <property type="term" value="F:ATP binding"/>
    <property type="evidence" value="ECO:0007669"/>
    <property type="project" value="UniProtKB-KW"/>
</dbReference>
<gene>
    <name evidence="18" type="primary">LOC112219149</name>
</gene>
<dbReference type="CDD" id="cd00201">
    <property type="entry name" value="WW"/>
    <property type="match status" value="2"/>
</dbReference>
<evidence type="ECO:0000256" key="13">
    <source>
        <dbReference type="ARBA" id="ARBA00079517"/>
    </source>
</evidence>
<dbReference type="Pfam" id="PF00625">
    <property type="entry name" value="Guanylate_kin"/>
    <property type="match status" value="1"/>
</dbReference>
<dbReference type="Gene3D" id="2.30.42.10">
    <property type="match status" value="6"/>
</dbReference>
<keyword evidence="4" id="KW-0597">Phosphoprotein</keyword>
<dbReference type="PANTHER" id="PTHR10316:SF12">
    <property type="entry name" value="MEMBRANE-ASSOCIATED GUANYLATE KINASE, WW AND PDZ DOMAIN-CONTAINING PROTEIN 1"/>
    <property type="match status" value="1"/>
</dbReference>
<comment type="subcellular location">
    <subcellularLocation>
        <location evidence="2">Cell junction</location>
        <location evidence="2">Tight junction</location>
    </subcellularLocation>
    <subcellularLocation>
        <location evidence="1">Membrane</location>
        <topology evidence="1">Peripheral membrane protein</topology>
    </subcellularLocation>
</comment>
<dbReference type="InterPro" id="IPR027417">
    <property type="entry name" value="P-loop_NTPase"/>
</dbReference>
<feature type="domain" description="PDZ" evidence="17">
    <location>
        <begin position="782"/>
        <end position="859"/>
    </location>
</feature>
<dbReference type="GeneTree" id="ENSGT00940000155820"/>
<feature type="compositionally biased region" description="Low complexity" evidence="14">
    <location>
        <begin position="727"/>
        <end position="736"/>
    </location>
</feature>
<dbReference type="GO" id="GO:0005923">
    <property type="term" value="C:bicellular tight junction"/>
    <property type="evidence" value="ECO:0007669"/>
    <property type="project" value="UniProtKB-SubCell"/>
</dbReference>
<keyword evidence="8" id="KW-0965">Cell junction</keyword>
<dbReference type="CDD" id="cd06730">
    <property type="entry name" value="PDZ0_MAGI-1_3-like"/>
    <property type="match status" value="1"/>
</dbReference>
<dbReference type="PROSITE" id="PS00856">
    <property type="entry name" value="GUANYLATE_KINASE_1"/>
    <property type="match status" value="1"/>
</dbReference>
<dbReference type="CDD" id="cd06734">
    <property type="entry name" value="PDZ4_MAGI-1_3-like"/>
    <property type="match status" value="1"/>
</dbReference>
<dbReference type="Pfam" id="PF16666">
    <property type="entry name" value="MAGI_u5"/>
    <property type="match status" value="1"/>
</dbReference>
<dbReference type="InterPro" id="IPR036034">
    <property type="entry name" value="PDZ_sf"/>
</dbReference>
<feature type="region of interest" description="Disordered" evidence="14">
    <location>
        <begin position="864"/>
        <end position="928"/>
    </location>
</feature>
<feature type="region of interest" description="Disordered" evidence="14">
    <location>
        <begin position="181"/>
        <end position="275"/>
    </location>
</feature>
<dbReference type="FunFam" id="2.30.42.10:FF:000042">
    <property type="entry name" value="Membrane-associated guanylate kinase, WW and PDZ domain-containing protein 3 isoform 1"/>
    <property type="match status" value="1"/>
</dbReference>
<feature type="domain" description="Guanylate kinase-like" evidence="16">
    <location>
        <begin position="93"/>
        <end position="184"/>
    </location>
</feature>
<dbReference type="CDD" id="cd06732">
    <property type="entry name" value="PDZ2_MAGI-1_3-like"/>
    <property type="match status" value="1"/>
</dbReference>
<dbReference type="CDD" id="cd06731">
    <property type="entry name" value="PDZ1_MAGI-1_3-like"/>
    <property type="match status" value="1"/>
</dbReference>
<feature type="domain" description="PDZ" evidence="17">
    <location>
        <begin position="437"/>
        <end position="506"/>
    </location>
</feature>
<reference evidence="18" key="2">
    <citation type="submission" date="2025-09" db="UniProtKB">
        <authorList>
            <consortium name="Ensembl"/>
        </authorList>
    </citation>
    <scope>IDENTIFICATION</scope>
</reference>
<dbReference type="FunFam" id="2.30.42.10:FF:000005">
    <property type="entry name" value="Membrane associated guanylate kinase, WW and PDZ domain containing 1"/>
    <property type="match status" value="1"/>
</dbReference>
<dbReference type="AlphaFoldDB" id="A0A8C8D8R1"/>
<evidence type="ECO:0000256" key="10">
    <source>
        <dbReference type="ARBA" id="ARBA00058771"/>
    </source>
</evidence>
<dbReference type="Gene3D" id="2.20.70.10">
    <property type="match status" value="2"/>
</dbReference>
<feature type="compositionally biased region" description="Low complexity" evidence="14">
    <location>
        <begin position="578"/>
        <end position="589"/>
    </location>
</feature>
<feature type="domain" description="PDZ" evidence="17">
    <location>
        <begin position="1058"/>
        <end position="1140"/>
    </location>
</feature>
<feature type="compositionally biased region" description="Polar residues" evidence="14">
    <location>
        <begin position="200"/>
        <end position="212"/>
    </location>
</feature>
<dbReference type="Proteomes" id="UP000694402">
    <property type="component" value="Unassembled WGS sequence"/>
</dbReference>
<dbReference type="SMART" id="SM00456">
    <property type="entry name" value="WW"/>
    <property type="match status" value="2"/>
</dbReference>
<dbReference type="GO" id="GO:0005634">
    <property type="term" value="C:nucleus"/>
    <property type="evidence" value="ECO:0007669"/>
    <property type="project" value="UniProtKB-ARBA"/>
</dbReference>
<evidence type="ECO:0000259" key="15">
    <source>
        <dbReference type="PROSITE" id="PS50020"/>
    </source>
</evidence>
<dbReference type="SUPFAM" id="SSF51045">
    <property type="entry name" value="WW domain"/>
    <property type="match status" value="2"/>
</dbReference>
<keyword evidence="9" id="KW-0472">Membrane</keyword>
<keyword evidence="19" id="KW-1185">Reference proteome</keyword>
<evidence type="ECO:0000256" key="9">
    <source>
        <dbReference type="ARBA" id="ARBA00023136"/>
    </source>
</evidence>
<organism evidence="18 19">
    <name type="scientific">Oncorhynchus tshawytscha</name>
    <name type="common">Chinook salmon</name>
    <name type="synonym">Salmo tshawytscha</name>
    <dbReference type="NCBI Taxonomy" id="74940"/>
    <lineage>
        <taxon>Eukaryota</taxon>
        <taxon>Metazoa</taxon>
        <taxon>Chordata</taxon>
        <taxon>Craniata</taxon>
        <taxon>Vertebrata</taxon>
        <taxon>Euteleostomi</taxon>
        <taxon>Actinopterygii</taxon>
        <taxon>Neopterygii</taxon>
        <taxon>Teleostei</taxon>
        <taxon>Protacanthopterygii</taxon>
        <taxon>Salmoniformes</taxon>
        <taxon>Salmonidae</taxon>
        <taxon>Salmoninae</taxon>
        <taxon>Oncorhynchus</taxon>
    </lineage>
</organism>
<feature type="compositionally biased region" description="Polar residues" evidence="14">
    <location>
        <begin position="896"/>
        <end position="906"/>
    </location>
</feature>
<dbReference type="PROSITE" id="PS01159">
    <property type="entry name" value="WW_DOMAIN_1"/>
    <property type="match status" value="2"/>
</dbReference>
<feature type="region of interest" description="Disordered" evidence="14">
    <location>
        <begin position="549"/>
        <end position="589"/>
    </location>
</feature>
<evidence type="ECO:0000256" key="5">
    <source>
        <dbReference type="ARBA" id="ARBA00022737"/>
    </source>
</evidence>
<keyword evidence="5" id="KW-0677">Repeat</keyword>
<dbReference type="FunFam" id="3.30.63.10:FF:000003">
    <property type="entry name" value="Membrane-associated guanylate kinase, WW and PDZ domain-containing protein 3 isoform 1"/>
    <property type="match status" value="1"/>
</dbReference>
<dbReference type="Pfam" id="PF00595">
    <property type="entry name" value="PDZ"/>
    <property type="match status" value="5"/>
</dbReference>
<evidence type="ECO:0000313" key="18">
    <source>
        <dbReference type="Ensembl" id="ENSOTSP00005022507.1"/>
    </source>
</evidence>
<dbReference type="Pfam" id="PF16663">
    <property type="entry name" value="MAGI_u1"/>
    <property type="match status" value="1"/>
</dbReference>
<feature type="domain" description="WW" evidence="15">
    <location>
        <begin position="272"/>
        <end position="305"/>
    </location>
</feature>
<dbReference type="InterPro" id="IPR020590">
    <property type="entry name" value="Guanylate_kinase_CS"/>
</dbReference>
<evidence type="ECO:0000256" key="7">
    <source>
        <dbReference type="ARBA" id="ARBA00022840"/>
    </source>
</evidence>
<sequence length="1238" mass="133419">MAKVIQKKNHWTTKVNECAVLKDAPGDLNVPLLGGAENGEFAFIGQVNEDIVIYKNGKLTEGELILEVENLSISGLPLYDVQTVINNCKGPVRLKTVRQGTKLNKDLKHYLSQRFQKSSPDHELQQTIRDNLYRHAVPCTTRPPRDGEVPGIDYNFLPVEDFLALEQSGTLLEIGAYEGNYYGTPKPPRQPPSGKVITSDALQDSLPGSQHSTPRRTKSYNEMQNAGIVPVDLEEDEELPEMNSSLTGKRERRERERLLESGHPPTEEDPLGPLTDNWEMAYTENGELYFIDHNTKTTSWIDPRCLDKPPKPLEECEDDGTSTTELPTGWEKIDDPVYGVYYVDHINRKTQYENPILEAKRLKQLEQQQPPEGERYIREWIEDATLAGAPLASYTANHQETYRDPQAGPPLPPLIGPKRGKPFFTRNPAELKGTFINTKLRKSHRGFGFTVVGGDEPDEFLQIKSLVLDGPAALDGKMETGDVIVSVNDTCVLGYTHAQVVKVFQSIHIGSMVNLELCRGYPLPFDPDDPNTSMVTSVAIVDKEPIIVNGQDSYDSPSSHGSHTGGPVNGMRESRPHSPSSAEVASNSSHGYLSDSVTLASSIATQPELITVHMEKGDKGFGFTIADSPAGGGQRVKQIVDYPRCRGLKEGDIIVEVNKRNVQSMSHNQVVDLLSKCPKGSEVSMLVQRGVVPAKKSPRLQLARKDSQNSSVSSHRSTHTDSPVHTSLAPPLSKSTAPPPPSQPLPGLPPQDPQADGTIHRKPDPFKIWAQSRSMYESRRKYLFLVRGCMGCLLGGSPCPIYIGHIVKYGAADEDGRLRSGDELICVDGTAVMGKSHQLVVQLMQQAAKQGHVNLTVRRKTGYGVSKGEGEVPPSPASSHHSSTQAPSLTEGKRTPQGSQNSLNTVSSGSGSGSGSTSGIGSGGGGGSGSAVVNTALQPYDVEIHRGENEGFGFVIVSSVSRPESGTTFGRIIEGSPADRCGKLKVGDRILAVNGCSITNKSHSDIVNLIKEAGNTVTLRIIPGDDSSNASLLTNAEKIATITTTHMPQQQADAAFYSVDLERENKGFGFSLRGGHEYNMDLYVLRLAEDGAAIRNGNMSVGDEILEINGESTKGMKHARAIELIKDGGRHAHLVLKRGDGSVPEYGGSIYENIPFSPGQGGVREEPCLLSCSVLSCAPGSGPSTDCHCPLGASGSTLGALFGSGSTAVTCCHLLTLCCVSLSGGVAWGAGHSGIPQE</sequence>
<accession>A0A8C8D8R1</accession>
<evidence type="ECO:0000313" key="19">
    <source>
        <dbReference type="Proteomes" id="UP000694402"/>
    </source>
</evidence>
<feature type="domain" description="WW" evidence="15">
    <location>
        <begin position="324"/>
        <end position="357"/>
    </location>
</feature>
<keyword evidence="3" id="KW-0796">Tight junction</keyword>
<dbReference type="Gene3D" id="3.30.63.10">
    <property type="entry name" value="Guanylate Kinase phosphate binding domain"/>
    <property type="match status" value="1"/>
</dbReference>
<feature type="compositionally biased region" description="Low complexity" evidence="14">
    <location>
        <begin position="877"/>
        <end position="888"/>
    </location>
</feature>
<dbReference type="SUPFAM" id="SSF52540">
    <property type="entry name" value="P-loop containing nucleoside triphosphate hydrolases"/>
    <property type="match status" value="1"/>
</dbReference>
<proteinExistence type="predicted"/>
<evidence type="ECO:0000256" key="14">
    <source>
        <dbReference type="SAM" id="MobiDB-lite"/>
    </source>
</evidence>
<evidence type="ECO:0000256" key="2">
    <source>
        <dbReference type="ARBA" id="ARBA00004435"/>
    </source>
</evidence>
<dbReference type="FunFam" id="2.20.70.10:FF:000001">
    <property type="entry name" value="Membrane-associated guanylate kinase, WW and PDZ domain-containing protein 1"/>
    <property type="match status" value="1"/>
</dbReference>
<evidence type="ECO:0000256" key="12">
    <source>
        <dbReference type="ARBA" id="ARBA00078448"/>
    </source>
</evidence>
<dbReference type="InterPro" id="IPR008145">
    <property type="entry name" value="GK/Ca_channel_bsu"/>
</dbReference>
<reference evidence="18" key="1">
    <citation type="submission" date="2025-08" db="UniProtKB">
        <authorList>
            <consortium name="Ensembl"/>
        </authorList>
    </citation>
    <scope>IDENTIFICATION</scope>
</reference>
<feature type="compositionally biased region" description="Polar residues" evidence="14">
    <location>
        <begin position="708"/>
        <end position="725"/>
    </location>
</feature>
<evidence type="ECO:0000259" key="17">
    <source>
        <dbReference type="PROSITE" id="PS50106"/>
    </source>
</evidence>
<dbReference type="Pfam" id="PF00397">
    <property type="entry name" value="WW"/>
    <property type="match status" value="2"/>
</dbReference>
<dbReference type="SMART" id="SM00228">
    <property type="entry name" value="PDZ"/>
    <property type="match status" value="6"/>
</dbReference>
<dbReference type="GO" id="GO:0016020">
    <property type="term" value="C:membrane"/>
    <property type="evidence" value="ECO:0007669"/>
    <property type="project" value="UniProtKB-SubCell"/>
</dbReference>
<protein>
    <recommendedName>
        <fullName evidence="11">Membrane-associated guanylate kinase, WW and PDZ domain-containing protein 1</fullName>
    </recommendedName>
    <alternativeName>
        <fullName evidence="12">BAI1-associated protein 1</fullName>
    </alternativeName>
    <alternativeName>
        <fullName evidence="13">Membrane-associated guanylate kinase inverted 1</fullName>
    </alternativeName>
</protein>
<dbReference type="InterPro" id="IPR008144">
    <property type="entry name" value="Guanylate_kin-like_dom"/>
</dbReference>
<evidence type="ECO:0000256" key="6">
    <source>
        <dbReference type="ARBA" id="ARBA00022741"/>
    </source>
</evidence>
<dbReference type="GO" id="GO:0007165">
    <property type="term" value="P:signal transduction"/>
    <property type="evidence" value="ECO:0007669"/>
    <property type="project" value="TreeGrafter"/>
</dbReference>
<feature type="domain" description="PDZ" evidence="17">
    <location>
        <begin position="17"/>
        <end position="100"/>
    </location>
</feature>
<feature type="region of interest" description="Disordered" evidence="14">
    <location>
        <begin position="694"/>
        <end position="764"/>
    </location>
</feature>
<dbReference type="GO" id="GO:0005737">
    <property type="term" value="C:cytoplasm"/>
    <property type="evidence" value="ECO:0007669"/>
    <property type="project" value="UniProtKB-ARBA"/>
</dbReference>
<dbReference type="InterPro" id="IPR036020">
    <property type="entry name" value="WW_dom_sf"/>
</dbReference>
<dbReference type="FunFam" id="2.20.70.10:FF:000002">
    <property type="entry name" value="Membrane-associated guanylate kinase, WW and PDZ domain-containing protein 3 isoform 1"/>
    <property type="match status" value="1"/>
</dbReference>
<dbReference type="FunFam" id="2.30.42.10:FF:000103">
    <property type="entry name" value="membrane-associated guanylate kinase, WW and PDZ domain-containing protein 1 isoform X2"/>
    <property type="match status" value="1"/>
</dbReference>
<feature type="domain" description="PDZ" evidence="17">
    <location>
        <begin position="941"/>
        <end position="1025"/>
    </location>
</feature>
<feature type="compositionally biased region" description="Basic and acidic residues" evidence="14">
    <location>
        <begin position="248"/>
        <end position="260"/>
    </location>
</feature>
<dbReference type="FunFam" id="2.30.42.10:FF:000015">
    <property type="entry name" value="Membrane associated guanylate kinase, WW and PDZ domain containing 1"/>
    <property type="match status" value="1"/>
</dbReference>